<protein>
    <submittedName>
        <fullName evidence="7">MFS general substrate transporter</fullName>
    </submittedName>
</protein>
<keyword evidence="8" id="KW-1185">Reference proteome</keyword>
<dbReference type="HOGENOM" id="CLU_000960_22_3_1"/>
<dbReference type="Gene3D" id="1.20.1720.10">
    <property type="entry name" value="Multidrug resistance protein D"/>
    <property type="match status" value="1"/>
</dbReference>
<dbReference type="KEGG" id="wse:WALSEDRAFT_60664"/>
<dbReference type="EMBL" id="JH668235">
    <property type="protein sequence ID" value="EIM20980.1"/>
    <property type="molecule type" value="Genomic_DNA"/>
</dbReference>
<dbReference type="PROSITE" id="PS51257">
    <property type="entry name" value="PROKAR_LIPOPROTEIN"/>
    <property type="match status" value="1"/>
</dbReference>
<dbReference type="SUPFAM" id="SSF103473">
    <property type="entry name" value="MFS general substrate transporter"/>
    <property type="match status" value="1"/>
</dbReference>
<dbReference type="RefSeq" id="XP_006958970.1">
    <property type="nucleotide sequence ID" value="XM_006958908.1"/>
</dbReference>
<evidence type="ECO:0000259" key="6">
    <source>
        <dbReference type="PROSITE" id="PS50850"/>
    </source>
</evidence>
<evidence type="ECO:0000256" key="2">
    <source>
        <dbReference type="ARBA" id="ARBA00022692"/>
    </source>
</evidence>
<feature type="transmembrane region" description="Helical" evidence="5">
    <location>
        <begin position="41"/>
        <end position="62"/>
    </location>
</feature>
<evidence type="ECO:0000256" key="3">
    <source>
        <dbReference type="ARBA" id="ARBA00022989"/>
    </source>
</evidence>
<dbReference type="OMA" id="GRWKVFP"/>
<feature type="domain" description="Major facilitator superfamily (MFS) profile" evidence="6">
    <location>
        <begin position="1"/>
        <end position="436"/>
    </location>
</feature>
<dbReference type="PROSITE" id="PS50850">
    <property type="entry name" value="MFS"/>
    <property type="match status" value="1"/>
</dbReference>
<dbReference type="GO" id="GO:0005886">
    <property type="term" value="C:plasma membrane"/>
    <property type="evidence" value="ECO:0007669"/>
    <property type="project" value="TreeGrafter"/>
</dbReference>
<name>I4YAI8_WALMC</name>
<keyword evidence="4 5" id="KW-0472">Membrane</keyword>
<comment type="subcellular location">
    <subcellularLocation>
        <location evidence="1">Membrane</location>
        <topology evidence="1">Multi-pass membrane protein</topology>
    </subcellularLocation>
</comment>
<dbReference type="Gene3D" id="1.20.1250.20">
    <property type="entry name" value="MFS general substrate transporter like domains"/>
    <property type="match status" value="1"/>
</dbReference>
<accession>I4YAI8</accession>
<feature type="transmembrane region" description="Helical" evidence="5">
    <location>
        <begin position="211"/>
        <end position="230"/>
    </location>
</feature>
<evidence type="ECO:0000313" key="7">
    <source>
        <dbReference type="EMBL" id="EIM20980.1"/>
    </source>
</evidence>
<dbReference type="PANTHER" id="PTHR23501">
    <property type="entry name" value="MAJOR FACILITATOR SUPERFAMILY"/>
    <property type="match status" value="1"/>
</dbReference>
<feature type="transmembrane region" description="Helical" evidence="5">
    <location>
        <begin position="171"/>
        <end position="190"/>
    </location>
</feature>
<sequence>MPIHSRLSDLIGRKTVLQVCLALFFIGSLACAVSKTIEELIVFRAIAGVGGGGILNNVMVSISDIVSLRERGKYQGILGVVVSVANSLGPLLGGVFTETIGWRWAFWINLPLTGVAILIVQFFLPFKRVGGNWREKARRIDYAGSIIILASTILILLPLNWGGNKYAWDSAVVLALLIIGLLLIVVFILVENCKKIVDLPILPMHLFKNRSVSASYTCTFFSGCIFYGALYYLPQYLQVVAGYSPLKSGVILLSLILSQTLFSFTAGLIVSKTGNYMWNIWTGFMLWTIGIGLLTTLRPDTKLANFIGYCVIAGVGAGNTFQTTLLSVQAAVSRQDMAVATGGRNFIRMLGGTISLALCDTIVRNTLIKGLRSRSLDETKIDEITTDPTSIGMIEGINTSEVLQTYCNGIRNVFILFTACSGASFLISLLIKQYQLERPDDKVLKEEGKAWAEEHKAKKRAKKGADVGNNST</sequence>
<dbReference type="InterPro" id="IPR036259">
    <property type="entry name" value="MFS_trans_sf"/>
</dbReference>
<dbReference type="eggNOG" id="KOG0254">
    <property type="taxonomic scope" value="Eukaryota"/>
</dbReference>
<feature type="transmembrane region" description="Helical" evidence="5">
    <location>
        <begin position="276"/>
        <end position="294"/>
    </location>
</feature>
<evidence type="ECO:0000256" key="5">
    <source>
        <dbReference type="SAM" id="Phobius"/>
    </source>
</evidence>
<dbReference type="Pfam" id="PF07690">
    <property type="entry name" value="MFS_1"/>
    <property type="match status" value="1"/>
</dbReference>
<keyword evidence="3 5" id="KW-1133">Transmembrane helix</keyword>
<dbReference type="AlphaFoldDB" id="I4YAI8"/>
<feature type="transmembrane region" description="Helical" evidence="5">
    <location>
        <begin position="104"/>
        <end position="124"/>
    </location>
</feature>
<gene>
    <name evidence="7" type="ORF">WALSEDRAFT_60664</name>
</gene>
<dbReference type="GO" id="GO:0022857">
    <property type="term" value="F:transmembrane transporter activity"/>
    <property type="evidence" value="ECO:0007669"/>
    <property type="project" value="InterPro"/>
</dbReference>
<evidence type="ECO:0000256" key="1">
    <source>
        <dbReference type="ARBA" id="ARBA00004141"/>
    </source>
</evidence>
<evidence type="ECO:0000256" key="4">
    <source>
        <dbReference type="ARBA" id="ARBA00023136"/>
    </source>
</evidence>
<feature type="transmembrane region" description="Helical" evidence="5">
    <location>
        <begin position="140"/>
        <end position="159"/>
    </location>
</feature>
<keyword evidence="2 5" id="KW-0812">Transmembrane</keyword>
<dbReference type="Proteomes" id="UP000005242">
    <property type="component" value="Unassembled WGS sequence"/>
</dbReference>
<dbReference type="InterPro" id="IPR011701">
    <property type="entry name" value="MFS"/>
</dbReference>
<dbReference type="CDD" id="cd17502">
    <property type="entry name" value="MFS_Azr1_MDR_like"/>
    <property type="match status" value="1"/>
</dbReference>
<dbReference type="PANTHER" id="PTHR23501:SF189">
    <property type="entry name" value="DRUG TRANSPORTER, PUTATIVE (AFU_ORTHOLOGUE AFUA_4G03920)-RELATED"/>
    <property type="match status" value="1"/>
</dbReference>
<feature type="transmembrane region" description="Helical" evidence="5">
    <location>
        <begin position="413"/>
        <end position="431"/>
    </location>
</feature>
<dbReference type="InterPro" id="IPR020846">
    <property type="entry name" value="MFS_dom"/>
</dbReference>
<feature type="transmembrane region" description="Helical" evidence="5">
    <location>
        <begin position="250"/>
        <end position="269"/>
    </location>
</feature>
<feature type="transmembrane region" description="Helical" evidence="5">
    <location>
        <begin position="306"/>
        <end position="328"/>
    </location>
</feature>
<proteinExistence type="predicted"/>
<evidence type="ECO:0000313" key="8">
    <source>
        <dbReference type="Proteomes" id="UP000005242"/>
    </source>
</evidence>
<organism evidence="7 8">
    <name type="scientific">Wallemia mellicola (strain ATCC MYA-4683 / CBS 633.66)</name>
    <name type="common">Wallemia sebi (CBS 633.66)</name>
    <dbReference type="NCBI Taxonomy" id="671144"/>
    <lineage>
        <taxon>Eukaryota</taxon>
        <taxon>Fungi</taxon>
        <taxon>Dikarya</taxon>
        <taxon>Basidiomycota</taxon>
        <taxon>Wallemiomycotina</taxon>
        <taxon>Wallemiomycetes</taxon>
        <taxon>Wallemiales</taxon>
        <taxon>Wallemiaceae</taxon>
        <taxon>Wallemia</taxon>
    </lineage>
</organism>
<dbReference type="InParanoid" id="I4YAI8"/>
<dbReference type="OrthoDB" id="10021397at2759"/>
<dbReference type="GeneID" id="18474084"/>
<reference evidence="7 8" key="1">
    <citation type="journal article" date="2012" name="Fungal Genet. Biol.">
        <title>The genome of the xerotolerant mold Wallemia sebi reveals adaptations to osmotic stress and suggests cryptic sexual reproduction.</title>
        <authorList>
            <person name="Padamsee M."/>
            <person name="Kumar T.K.A."/>
            <person name="Riley R."/>
            <person name="Binder M."/>
            <person name="Boyd A."/>
            <person name="Calvo A.M."/>
            <person name="Furukawa K."/>
            <person name="Hesse C."/>
            <person name="Hohmann S."/>
            <person name="James T.Y."/>
            <person name="LaButti K."/>
            <person name="Lapidus A."/>
            <person name="Lindquist E."/>
            <person name="Lucas S."/>
            <person name="Miller K."/>
            <person name="Shantappa S."/>
            <person name="Grigoriev I.V."/>
            <person name="Hibbett D.S."/>
            <person name="McLaughlin D.J."/>
            <person name="Spatafora J.W."/>
            <person name="Aime M.C."/>
        </authorList>
    </citation>
    <scope>NUCLEOTIDE SEQUENCE [LARGE SCALE GENOMIC DNA]</scope>
    <source>
        <strain evidence="8">ATCC MYA-4683 / CBS 633.66</strain>
    </source>
</reference>